<keyword evidence="2" id="KW-0378">Hydrolase</keyword>
<proteinExistence type="predicted"/>
<dbReference type="InterPro" id="IPR000209">
    <property type="entry name" value="Peptidase_S8/S53_dom"/>
</dbReference>
<keyword evidence="1" id="KW-0645">Protease</keyword>
<feature type="domain" description="Peptidase S8/S53" evidence="5">
    <location>
        <begin position="322"/>
        <end position="655"/>
    </location>
</feature>
<dbReference type="SUPFAM" id="SSF52743">
    <property type="entry name" value="Subtilisin-like"/>
    <property type="match status" value="1"/>
</dbReference>
<protein>
    <recommendedName>
        <fullName evidence="5">Peptidase S8/S53 domain-containing protein</fullName>
    </recommendedName>
</protein>
<dbReference type="Gene3D" id="3.40.50.200">
    <property type="entry name" value="Peptidase S8/S53 domain"/>
    <property type="match status" value="1"/>
</dbReference>
<organism evidence="6 7">
    <name type="scientific">Haloferula sargassicola</name>
    <dbReference type="NCBI Taxonomy" id="490096"/>
    <lineage>
        <taxon>Bacteria</taxon>
        <taxon>Pseudomonadati</taxon>
        <taxon>Verrucomicrobiota</taxon>
        <taxon>Verrucomicrobiia</taxon>
        <taxon>Verrucomicrobiales</taxon>
        <taxon>Verrucomicrobiaceae</taxon>
        <taxon>Haloferula</taxon>
    </lineage>
</organism>
<dbReference type="InterPro" id="IPR036852">
    <property type="entry name" value="Peptidase_S8/S53_dom_sf"/>
</dbReference>
<dbReference type="Proteomes" id="UP001476282">
    <property type="component" value="Unassembled WGS sequence"/>
</dbReference>
<evidence type="ECO:0000256" key="4">
    <source>
        <dbReference type="SAM" id="MobiDB-lite"/>
    </source>
</evidence>
<dbReference type="Pfam" id="PF00082">
    <property type="entry name" value="Peptidase_S8"/>
    <property type="match status" value="1"/>
</dbReference>
<reference evidence="6 7" key="1">
    <citation type="submission" date="2024-02" db="EMBL/GenBank/DDBJ databases">
        <title>Haloferula sargassicola NBRC 104335.</title>
        <authorList>
            <person name="Ichikawa N."/>
            <person name="Katano-Makiyama Y."/>
            <person name="Hidaka K."/>
        </authorList>
    </citation>
    <scope>NUCLEOTIDE SEQUENCE [LARGE SCALE GENOMIC DNA]</scope>
    <source>
        <strain evidence="6 7">NBRC 104335</strain>
    </source>
</reference>
<evidence type="ECO:0000313" key="7">
    <source>
        <dbReference type="Proteomes" id="UP001476282"/>
    </source>
</evidence>
<evidence type="ECO:0000313" key="6">
    <source>
        <dbReference type="EMBL" id="GAA5484698.1"/>
    </source>
</evidence>
<dbReference type="PRINTS" id="PR00723">
    <property type="entry name" value="SUBTILISIN"/>
</dbReference>
<evidence type="ECO:0000256" key="1">
    <source>
        <dbReference type="ARBA" id="ARBA00022670"/>
    </source>
</evidence>
<evidence type="ECO:0000256" key="2">
    <source>
        <dbReference type="ARBA" id="ARBA00022801"/>
    </source>
</evidence>
<feature type="region of interest" description="Disordered" evidence="4">
    <location>
        <begin position="21"/>
        <end position="41"/>
    </location>
</feature>
<dbReference type="EMBL" id="BAABRI010000031">
    <property type="protein sequence ID" value="GAA5484698.1"/>
    <property type="molecule type" value="Genomic_DNA"/>
</dbReference>
<evidence type="ECO:0000259" key="5">
    <source>
        <dbReference type="Pfam" id="PF00082"/>
    </source>
</evidence>
<name>A0ABP9UXV3_9BACT</name>
<dbReference type="RefSeq" id="WP_353568804.1">
    <property type="nucleotide sequence ID" value="NZ_BAABRI010000031.1"/>
</dbReference>
<dbReference type="InterPro" id="IPR034074">
    <property type="entry name" value="Y4bN_pept_dom"/>
</dbReference>
<sequence length="858" mass="95082">MPESIDFPHLHWSYEGPYEASFNGGRGQDQESAAAKADRPGHVGRLRGQLSTLRTAARATDEARRAVGLPELRGKGFILRVPEGTDVDALAHALGIELVAETESGLMFAASDTLDLDRFEEVLARFAIDARGGGGAASVLEVFEDGADDRKLAELLVGSVLQAWPFDDATIYTFDVGVQTSASTREWEWTRRPRRHRDQSVEEHARQVAEVRLADHIRAEEQWMEAADERYRELEAIVRHYNGEVMDGMTHAEARETRHGIVFPDSIEVRIRMSGSGFRDLVENSPHLFEVSLPPDVSFLPGSPELAAVDLEFELLAPSETAPKVCVIDSGIEEGHRWLAPAIDTATSRCFIPEDQDDDVADFVNPRGHGTRVAGAVLYPREIPKSGAYQPVAWIQNARVLDSSCKIPISLPPESYLTQVVAHYHSGEKPTRIFNHSIAAESPCASKRMCSWAAKIDDLAHRHDLLFVQAPGNVEPPAIYGVLHAGGAHPDQLLDDSSKVASPGQSLHALTVGSVAHAVFNDGTRQSFAQHVGHPSAFSRGGHSPLWNVVKPEVVEFGGDRIHEIPLTRIMPTRTETSPELVASTMHGQPAISLDDVGTSFSTPKVAHIAAQIQAIFPTASSQLYRALIVQSARWPEWAEFEPDRDKVLRLIGYGLPSIERATSNTPNRVTLITEQAEEIWSKHYHLYRIRVPESIRGAALEGRIRVDVTLAYTASPRRTRSRRTGYLETWLDWRASGRDEPADRFAERMEGKRKNEFPGFPWKIHQNTQHGEVETSRDKGSVQKDWMVLQANELPEAFCIAVRAHVGWNHKEGGGLARYCLVVSFESLDIDLPVYAAVQAEIRGRIEAETATEVEIF</sequence>
<keyword evidence="7" id="KW-1185">Reference proteome</keyword>
<gene>
    <name evidence="6" type="ORF">Hsar01_03944</name>
</gene>
<dbReference type="InterPro" id="IPR015500">
    <property type="entry name" value="Peptidase_S8_subtilisin-rel"/>
</dbReference>
<evidence type="ECO:0000256" key="3">
    <source>
        <dbReference type="ARBA" id="ARBA00022825"/>
    </source>
</evidence>
<comment type="caution">
    <text evidence="6">The sequence shown here is derived from an EMBL/GenBank/DDBJ whole genome shotgun (WGS) entry which is preliminary data.</text>
</comment>
<accession>A0ABP9UXV3</accession>
<dbReference type="CDD" id="cd04847">
    <property type="entry name" value="Peptidases_S8_Subtilisin_like_2"/>
    <property type="match status" value="1"/>
</dbReference>
<keyword evidence="3" id="KW-0720">Serine protease</keyword>